<organism evidence="2 3">
    <name type="scientific">Sitophilus oryzae</name>
    <name type="common">Rice weevil</name>
    <name type="synonym">Curculio oryzae</name>
    <dbReference type="NCBI Taxonomy" id="7048"/>
    <lineage>
        <taxon>Eukaryota</taxon>
        <taxon>Metazoa</taxon>
        <taxon>Ecdysozoa</taxon>
        <taxon>Arthropoda</taxon>
        <taxon>Hexapoda</taxon>
        <taxon>Insecta</taxon>
        <taxon>Pterygota</taxon>
        <taxon>Neoptera</taxon>
        <taxon>Endopterygota</taxon>
        <taxon>Coleoptera</taxon>
        <taxon>Polyphaga</taxon>
        <taxon>Cucujiformia</taxon>
        <taxon>Curculionidae</taxon>
        <taxon>Dryophthorinae</taxon>
        <taxon>Sitophilus</taxon>
    </lineage>
</organism>
<reference evidence="3" key="1">
    <citation type="submission" date="2025-08" db="UniProtKB">
        <authorList>
            <consortium name="RefSeq"/>
        </authorList>
    </citation>
    <scope>IDENTIFICATION</scope>
    <source>
        <tissue evidence="3">Gonads</tissue>
    </source>
</reference>
<dbReference type="PANTHER" id="PTHR12069">
    <property type="entry name" value="DNA-DIRECTED RNA POLYMERASES III 80 KDA POLYPEPTIDE RNA POLYMERASE III SUBUNIT 5"/>
    <property type="match status" value="1"/>
</dbReference>
<keyword evidence="2" id="KW-1185">Reference proteome</keyword>
<dbReference type="FunCoup" id="A0A6J2XET8">
    <property type="interactions" value="1520"/>
</dbReference>
<dbReference type="GO" id="GO:0042797">
    <property type="term" value="P:tRNA transcription by RNA polymerase III"/>
    <property type="evidence" value="ECO:0007669"/>
    <property type="project" value="TreeGrafter"/>
</dbReference>
<dbReference type="RefSeq" id="XP_030749284.1">
    <property type="nucleotide sequence ID" value="XM_030893424.1"/>
</dbReference>
<dbReference type="Pfam" id="PF04801">
    <property type="entry name" value="RPC5"/>
    <property type="match status" value="1"/>
</dbReference>
<evidence type="ECO:0000256" key="1">
    <source>
        <dbReference type="SAM" id="MobiDB-lite"/>
    </source>
</evidence>
<dbReference type="OrthoDB" id="340681at2759"/>
<dbReference type="GeneID" id="115877291"/>
<dbReference type="InParanoid" id="A0A6J2XET8"/>
<sequence length="517" mass="58381">MDEAGPSTKAESSDEDDPVVKEIPLIHSTKLESILHLVQFPLKTKSCQNENVIKKCLYKPENKELMLEMSINTESPNFDSGRAELIANEIDGDASSKNNKKPYFENEIVDKVFLKSVGCTKDSENYAIAAYNGREVHITSITDVYQLRPYFPYLDKGLKRKKDILNNAESDEEEAGPSTAKQVTVKYKQAEDPDQKKVRDANYQLLQAKREQETWTECNWYDEGSTVSDVEKLKLISDNLYDIGQAQNLGIEEYVKLLVPEDQEHKPLEPTLPSHILSLHALRGLPLLEQCRLLLKEAQIIQFQQIMLLLAGVEGVTADALLKNLQKVAVLVIGNWVVKSEILYPDNSFSATSGVPAELMCRARDYILYLFTKHQYVERKKVSSLLKIPSEEVKEIFAGISKLRTHNKGWELSLPPDHDFINRHSDLAQRQNLYWEHRYHQLSLFLNQPSRQRRKSKSTSESDGGGKTRLSSVSCSDNDSGTESKGKSPVLSRKRVRQESCGPVTQVSVPVDSVGAS</sequence>
<dbReference type="Proteomes" id="UP000504635">
    <property type="component" value="Unplaced"/>
</dbReference>
<feature type="region of interest" description="Disordered" evidence="1">
    <location>
        <begin position="168"/>
        <end position="192"/>
    </location>
</feature>
<name>A0A6J2XET8_SITOR</name>
<dbReference type="KEGG" id="soy:115877291"/>
<gene>
    <name evidence="3" type="primary">LOC115877291</name>
</gene>
<protein>
    <submittedName>
        <fullName evidence="3">DNA-directed RNA polymerase III subunit RPC5-like isoform X1</fullName>
    </submittedName>
</protein>
<accession>A0A6J2XET8</accession>
<feature type="region of interest" description="Disordered" evidence="1">
    <location>
        <begin position="446"/>
        <end position="517"/>
    </location>
</feature>
<evidence type="ECO:0000313" key="3">
    <source>
        <dbReference type="RefSeq" id="XP_030749284.1"/>
    </source>
</evidence>
<dbReference type="InterPro" id="IPR006886">
    <property type="entry name" value="RNA_pol_III_Rpc5"/>
</dbReference>
<dbReference type="AlphaFoldDB" id="A0A6J2XET8"/>
<dbReference type="PANTHER" id="PTHR12069:SF0">
    <property type="entry name" value="DNA-DIRECTED RNA POLYMERASE III SUBUNIT RPC5"/>
    <property type="match status" value="1"/>
</dbReference>
<feature type="compositionally biased region" description="Polar residues" evidence="1">
    <location>
        <begin position="469"/>
        <end position="483"/>
    </location>
</feature>
<dbReference type="GO" id="GO:0005666">
    <property type="term" value="C:RNA polymerase III complex"/>
    <property type="evidence" value="ECO:0007669"/>
    <property type="project" value="TreeGrafter"/>
</dbReference>
<evidence type="ECO:0000313" key="2">
    <source>
        <dbReference type="Proteomes" id="UP000504635"/>
    </source>
</evidence>
<proteinExistence type="predicted"/>